<dbReference type="SUPFAM" id="SSF52058">
    <property type="entry name" value="L domain-like"/>
    <property type="match status" value="1"/>
</dbReference>
<keyword evidence="4" id="KW-0677">Repeat</keyword>
<dbReference type="Gene3D" id="3.80.10.10">
    <property type="entry name" value="Ribonuclease Inhibitor"/>
    <property type="match status" value="1"/>
</dbReference>
<evidence type="ECO:0000256" key="2">
    <source>
        <dbReference type="ARBA" id="ARBA00022614"/>
    </source>
</evidence>
<dbReference type="InterPro" id="IPR051809">
    <property type="entry name" value="Plant_receptor-like_S/T_kinase"/>
</dbReference>
<keyword evidence="5 8" id="KW-1133">Transmembrane helix</keyword>
<evidence type="ECO:0000256" key="8">
    <source>
        <dbReference type="SAM" id="Phobius"/>
    </source>
</evidence>
<dbReference type="Gene3D" id="3.30.200.20">
    <property type="entry name" value="Phosphorylase Kinase, domain 1"/>
    <property type="match status" value="1"/>
</dbReference>
<evidence type="ECO:0000256" key="5">
    <source>
        <dbReference type="ARBA" id="ARBA00022989"/>
    </source>
</evidence>
<dbReference type="SUPFAM" id="SSF56112">
    <property type="entry name" value="Protein kinase-like (PK-like)"/>
    <property type="match status" value="1"/>
</dbReference>
<comment type="subcellular location">
    <subcellularLocation>
        <location evidence="1">Membrane</location>
    </subcellularLocation>
</comment>
<evidence type="ECO:0000256" key="7">
    <source>
        <dbReference type="PROSITE-ProRule" id="PRU10141"/>
    </source>
</evidence>
<dbReference type="Pfam" id="PF13855">
    <property type="entry name" value="LRR_8"/>
    <property type="match status" value="1"/>
</dbReference>
<keyword evidence="7" id="KW-0067">ATP-binding</keyword>
<keyword evidence="2" id="KW-0433">Leucine-rich repeat</keyword>
<dbReference type="GO" id="GO:0005524">
    <property type="term" value="F:ATP binding"/>
    <property type="evidence" value="ECO:0007669"/>
    <property type="project" value="UniProtKB-UniRule"/>
</dbReference>
<keyword evidence="6 8" id="KW-0472">Membrane</keyword>
<dbReference type="InterPro" id="IPR001611">
    <property type="entry name" value="Leu-rich_rpt"/>
</dbReference>
<dbReference type="PANTHER" id="PTHR27008">
    <property type="entry name" value="OS04G0122200 PROTEIN"/>
    <property type="match status" value="1"/>
</dbReference>
<keyword evidence="11" id="KW-1185">Reference proteome</keyword>
<evidence type="ECO:0000259" key="9">
    <source>
        <dbReference type="PROSITE" id="PS50011"/>
    </source>
</evidence>
<dbReference type="PROSITE" id="PS50011">
    <property type="entry name" value="PROTEIN_KINASE_DOM"/>
    <property type="match status" value="1"/>
</dbReference>
<evidence type="ECO:0000256" key="3">
    <source>
        <dbReference type="ARBA" id="ARBA00022692"/>
    </source>
</evidence>
<feature type="domain" description="Protein kinase" evidence="9">
    <location>
        <begin position="186"/>
        <end position="240"/>
    </location>
</feature>
<dbReference type="GO" id="GO:0016020">
    <property type="term" value="C:membrane"/>
    <property type="evidence" value="ECO:0007669"/>
    <property type="project" value="UniProtKB-SubCell"/>
</dbReference>
<sequence>MMFLSKNKFGSKLYDLIGNLAINLNTLDLRDNQIYGVIPERIGQPTGLTYLTIGNNSLEGSIPNSIGKLTNLVRLVLQENNLSVPKKGVFSNVTKVSLIGNKKFCGGISQLKLPPCLKVPSKKHKRSLKRKLIIISVFGGILISFIAFIIVQFLLRKSKKLPSSPSLQNRALRVTYGELHEAFNGFSSANLVGTGSFGSVYKGSPLNFERPIAIKVLNLETRGVAKSFMAECNALGKMKH</sequence>
<dbReference type="InterPro" id="IPR032675">
    <property type="entry name" value="LRR_dom_sf"/>
</dbReference>
<name>A0AAV0YJU3_VICFA</name>
<evidence type="ECO:0000313" key="10">
    <source>
        <dbReference type="EMBL" id="CAI8586295.1"/>
    </source>
</evidence>
<dbReference type="PANTHER" id="PTHR27008:SF596">
    <property type="entry name" value="OS02G0215500 PROTEIN"/>
    <property type="match status" value="1"/>
</dbReference>
<dbReference type="InterPro" id="IPR000719">
    <property type="entry name" value="Prot_kinase_dom"/>
</dbReference>
<dbReference type="AlphaFoldDB" id="A0AAV0YJU3"/>
<keyword evidence="7" id="KW-0547">Nucleotide-binding</keyword>
<protein>
    <recommendedName>
        <fullName evidence="9">Protein kinase domain-containing protein</fullName>
    </recommendedName>
</protein>
<dbReference type="GO" id="GO:0004672">
    <property type="term" value="F:protein kinase activity"/>
    <property type="evidence" value="ECO:0007669"/>
    <property type="project" value="InterPro"/>
</dbReference>
<feature type="transmembrane region" description="Helical" evidence="8">
    <location>
        <begin position="132"/>
        <end position="155"/>
    </location>
</feature>
<dbReference type="InterPro" id="IPR011009">
    <property type="entry name" value="Kinase-like_dom_sf"/>
</dbReference>
<dbReference type="Proteomes" id="UP001157006">
    <property type="component" value="Chromosome 1L"/>
</dbReference>
<dbReference type="EMBL" id="OX451736">
    <property type="protein sequence ID" value="CAI8586295.1"/>
    <property type="molecule type" value="Genomic_DNA"/>
</dbReference>
<evidence type="ECO:0000256" key="6">
    <source>
        <dbReference type="ARBA" id="ARBA00023136"/>
    </source>
</evidence>
<dbReference type="InterPro" id="IPR017441">
    <property type="entry name" value="Protein_kinase_ATP_BS"/>
</dbReference>
<accession>A0AAV0YJU3</accession>
<reference evidence="10 11" key="1">
    <citation type="submission" date="2023-01" db="EMBL/GenBank/DDBJ databases">
        <authorList>
            <person name="Kreplak J."/>
        </authorList>
    </citation>
    <scope>NUCLEOTIDE SEQUENCE [LARGE SCALE GENOMIC DNA]</scope>
</reference>
<evidence type="ECO:0000256" key="4">
    <source>
        <dbReference type="ARBA" id="ARBA00022737"/>
    </source>
</evidence>
<evidence type="ECO:0000313" key="11">
    <source>
        <dbReference type="Proteomes" id="UP001157006"/>
    </source>
</evidence>
<feature type="binding site" evidence="7">
    <location>
        <position position="215"/>
    </location>
    <ligand>
        <name>ATP</name>
        <dbReference type="ChEBI" id="CHEBI:30616"/>
    </ligand>
</feature>
<evidence type="ECO:0000256" key="1">
    <source>
        <dbReference type="ARBA" id="ARBA00004370"/>
    </source>
</evidence>
<keyword evidence="3 8" id="KW-0812">Transmembrane</keyword>
<proteinExistence type="predicted"/>
<dbReference type="PROSITE" id="PS00107">
    <property type="entry name" value="PROTEIN_KINASE_ATP"/>
    <property type="match status" value="1"/>
</dbReference>
<organism evidence="10 11">
    <name type="scientific">Vicia faba</name>
    <name type="common">Broad bean</name>
    <name type="synonym">Faba vulgaris</name>
    <dbReference type="NCBI Taxonomy" id="3906"/>
    <lineage>
        <taxon>Eukaryota</taxon>
        <taxon>Viridiplantae</taxon>
        <taxon>Streptophyta</taxon>
        <taxon>Embryophyta</taxon>
        <taxon>Tracheophyta</taxon>
        <taxon>Spermatophyta</taxon>
        <taxon>Magnoliopsida</taxon>
        <taxon>eudicotyledons</taxon>
        <taxon>Gunneridae</taxon>
        <taxon>Pentapetalae</taxon>
        <taxon>rosids</taxon>
        <taxon>fabids</taxon>
        <taxon>Fabales</taxon>
        <taxon>Fabaceae</taxon>
        <taxon>Papilionoideae</taxon>
        <taxon>50 kb inversion clade</taxon>
        <taxon>NPAAA clade</taxon>
        <taxon>Hologalegina</taxon>
        <taxon>IRL clade</taxon>
        <taxon>Fabeae</taxon>
        <taxon>Vicia</taxon>
    </lineage>
</organism>
<gene>
    <name evidence="10" type="ORF">VFH_I247440</name>
</gene>